<sequence>IIKIVGSIWQKFEKDRASWNVLVAHLRLYKEKKYPYDQPYAQGYDIPIIWWNSIEPEPKYLQELALKILAIVSNKTIAKLCTYYNSNAKKELSYFANEMTENEVLEILNQTNLKTFEERLEKEGFNKDKLLSFNNLDFSESYITRENLVLFLEENLDLNDEIFIDDLENFPDIEDNDEDSLLETNEIIENIIEQTSQISGHDDYNWDPEDYLNSDDD</sequence>
<evidence type="ECO:0000313" key="1">
    <source>
        <dbReference type="EMBL" id="CAG8782742.1"/>
    </source>
</evidence>
<gene>
    <name evidence="1" type="ORF">SPELUC_LOCUS16544</name>
</gene>
<feature type="non-terminal residue" evidence="1">
    <location>
        <position position="1"/>
    </location>
</feature>
<keyword evidence="2" id="KW-1185">Reference proteome</keyword>
<comment type="caution">
    <text evidence="1">The sequence shown here is derived from an EMBL/GenBank/DDBJ whole genome shotgun (WGS) entry which is preliminary data.</text>
</comment>
<organism evidence="1 2">
    <name type="scientific">Cetraspora pellucida</name>
    <dbReference type="NCBI Taxonomy" id="1433469"/>
    <lineage>
        <taxon>Eukaryota</taxon>
        <taxon>Fungi</taxon>
        <taxon>Fungi incertae sedis</taxon>
        <taxon>Mucoromycota</taxon>
        <taxon>Glomeromycotina</taxon>
        <taxon>Glomeromycetes</taxon>
        <taxon>Diversisporales</taxon>
        <taxon>Gigasporaceae</taxon>
        <taxon>Cetraspora</taxon>
    </lineage>
</organism>
<protein>
    <submittedName>
        <fullName evidence="1">2496_t:CDS:1</fullName>
    </submittedName>
</protein>
<dbReference type="Proteomes" id="UP000789366">
    <property type="component" value="Unassembled WGS sequence"/>
</dbReference>
<accession>A0ACA9R914</accession>
<name>A0ACA9R914_9GLOM</name>
<reference evidence="1" key="1">
    <citation type="submission" date="2021-06" db="EMBL/GenBank/DDBJ databases">
        <authorList>
            <person name="Kallberg Y."/>
            <person name="Tangrot J."/>
            <person name="Rosling A."/>
        </authorList>
    </citation>
    <scope>NUCLEOTIDE SEQUENCE</scope>
    <source>
        <strain evidence="1">28 12/20/2015</strain>
    </source>
</reference>
<evidence type="ECO:0000313" key="2">
    <source>
        <dbReference type="Proteomes" id="UP000789366"/>
    </source>
</evidence>
<proteinExistence type="predicted"/>
<dbReference type="EMBL" id="CAJVPW010061942">
    <property type="protein sequence ID" value="CAG8782742.1"/>
    <property type="molecule type" value="Genomic_DNA"/>
</dbReference>